<feature type="compositionally biased region" description="Basic and acidic residues" evidence="1">
    <location>
        <begin position="319"/>
        <end position="328"/>
    </location>
</feature>
<feature type="compositionally biased region" description="Polar residues" evidence="1">
    <location>
        <begin position="150"/>
        <end position="160"/>
    </location>
</feature>
<dbReference type="EMBL" id="RIBY02000557">
    <property type="protein sequence ID" value="KAH9840496.1"/>
    <property type="molecule type" value="Genomic_DNA"/>
</dbReference>
<reference evidence="2 3" key="1">
    <citation type="journal article" date="2018" name="IMA Fungus">
        <title>IMA Genome-F 10: Nine draft genome sequences of Claviceps purpurea s.lat., including C. arundinis, C. humidiphila, and C. cf. spartinae, pseudomolecules for the pitch canker pathogen Fusarium circinatum, draft genome of Davidsoniella eucalypti, Grosmannia galeiformis, Quambalaria eucalypti, and Teratosphaeria destructans.</title>
        <authorList>
            <person name="Wingfield B.D."/>
            <person name="Liu M."/>
            <person name="Nguyen H.D."/>
            <person name="Lane F.A."/>
            <person name="Morgan S.W."/>
            <person name="De Vos L."/>
            <person name="Wilken P.M."/>
            <person name="Duong T.A."/>
            <person name="Aylward J."/>
            <person name="Coetzee M.P."/>
            <person name="Dadej K."/>
            <person name="De Beer Z.W."/>
            <person name="Findlay W."/>
            <person name="Havenga M."/>
            <person name="Kolarik M."/>
            <person name="Menzies J.G."/>
            <person name="Naidoo K."/>
            <person name="Pochopski O."/>
            <person name="Shoukouhi P."/>
            <person name="Santana Q.C."/>
            <person name="Seifert K.A."/>
            <person name="Soal N."/>
            <person name="Steenkamp E.T."/>
            <person name="Tatham C.T."/>
            <person name="van der Nest M.A."/>
            <person name="Wingfield M.J."/>
        </authorList>
    </citation>
    <scope>NUCLEOTIDE SEQUENCE [LARGE SCALE GENOMIC DNA]</scope>
    <source>
        <strain evidence="2">CMW44962</strain>
    </source>
</reference>
<feature type="region of interest" description="Disordered" evidence="1">
    <location>
        <begin position="350"/>
        <end position="464"/>
    </location>
</feature>
<dbReference type="AlphaFoldDB" id="A0A9W7SXN8"/>
<proteinExistence type="predicted"/>
<dbReference type="Proteomes" id="UP001138500">
    <property type="component" value="Unassembled WGS sequence"/>
</dbReference>
<name>A0A9W7SXN8_9PEZI</name>
<protein>
    <submittedName>
        <fullName evidence="2">Uncharacterized protein</fullName>
    </submittedName>
</protein>
<feature type="region of interest" description="Disordered" evidence="1">
    <location>
        <begin position="273"/>
        <end position="330"/>
    </location>
</feature>
<organism evidence="2 3">
    <name type="scientific">Teratosphaeria destructans</name>
    <dbReference type="NCBI Taxonomy" id="418781"/>
    <lineage>
        <taxon>Eukaryota</taxon>
        <taxon>Fungi</taxon>
        <taxon>Dikarya</taxon>
        <taxon>Ascomycota</taxon>
        <taxon>Pezizomycotina</taxon>
        <taxon>Dothideomycetes</taxon>
        <taxon>Dothideomycetidae</taxon>
        <taxon>Mycosphaerellales</taxon>
        <taxon>Teratosphaeriaceae</taxon>
        <taxon>Teratosphaeria</taxon>
    </lineage>
</organism>
<feature type="region of interest" description="Disordered" evidence="1">
    <location>
        <begin position="48"/>
        <end position="177"/>
    </location>
</feature>
<feature type="compositionally biased region" description="Polar residues" evidence="1">
    <location>
        <begin position="350"/>
        <end position="369"/>
    </location>
</feature>
<evidence type="ECO:0000256" key="1">
    <source>
        <dbReference type="SAM" id="MobiDB-lite"/>
    </source>
</evidence>
<sequence length="575" mass="63696">MKDRPKKSRLTLKPDFHAGIFKHGRASAQVAGRRNGLPDLVFNEMRFLQRPSDHQDEMPKESDSAHTAKQGRKRHGNEEISAYFAEAEPQVTATANAPRVQELRDDRVLQPTVRQASRKDAVEPPVDLPEKPFLGYGSRSAARDSSATAPTNNSDLSWSESAGLPPNQKERKYSSGRLPVVVEETQANHGRNRAIVHRSREGLPLHDCTIDGHSNAAELTAENAACVPSRRANGPAVVEVYHTIERTPSWHDRSRDLVNDKSQHATQRTQHLASNAVRSKGDQQQSFNTSDILEIRQPPSTRQGRTPLVEWSPYNSSTVDDKENRDPESLSLTSKLLQKVQRAVIEDTSANVKSAAQNRLSRTTRSTRAQAHHLRLPSPDDPDVSAGSHAQQERSALPQRGLQTGSTVKTSRRPAPIESAHSRAANSLHSSIFAVDSLQRGRPVDEEKQDDQPDEPPIEWTSHRAHASTRHLEALVSGPPSSRAPGLYQTQAEHTCIARPTTPRRSNSFALDTNATRSQLFGFGDLARTPSIRGLSVDRELGDEQQHEPLEFGHLSGKAAANDEFAGFWKPHRLY</sequence>
<feature type="compositionally biased region" description="Polar residues" evidence="1">
    <location>
        <begin position="273"/>
        <end position="291"/>
    </location>
</feature>
<evidence type="ECO:0000313" key="3">
    <source>
        <dbReference type="Proteomes" id="UP001138500"/>
    </source>
</evidence>
<accession>A0A9W7SXN8</accession>
<gene>
    <name evidence="2" type="ORF">Tdes44962_MAKER01696</name>
</gene>
<evidence type="ECO:0000313" key="2">
    <source>
        <dbReference type="EMBL" id="KAH9840496.1"/>
    </source>
</evidence>
<feature type="compositionally biased region" description="Low complexity" evidence="1">
    <location>
        <begin position="138"/>
        <end position="149"/>
    </location>
</feature>
<feature type="compositionally biased region" description="Basic and acidic residues" evidence="1">
    <location>
        <begin position="51"/>
        <end position="66"/>
    </location>
</feature>
<feature type="compositionally biased region" description="Acidic residues" evidence="1">
    <location>
        <begin position="447"/>
        <end position="457"/>
    </location>
</feature>
<keyword evidence="3" id="KW-1185">Reference proteome</keyword>
<reference evidence="2 3" key="2">
    <citation type="journal article" date="2021" name="Curr. Genet.">
        <title>Genetic response to nitrogen starvation in the aggressive Eucalyptus foliar pathogen Teratosphaeria destructans.</title>
        <authorList>
            <person name="Havenga M."/>
            <person name="Wingfield B.D."/>
            <person name="Wingfield M.J."/>
            <person name="Dreyer L.L."/>
            <person name="Roets F."/>
            <person name="Aylward J."/>
        </authorList>
    </citation>
    <scope>NUCLEOTIDE SEQUENCE [LARGE SCALE GENOMIC DNA]</scope>
    <source>
        <strain evidence="2">CMW44962</strain>
    </source>
</reference>
<comment type="caution">
    <text evidence="2">The sequence shown here is derived from an EMBL/GenBank/DDBJ whole genome shotgun (WGS) entry which is preliminary data.</text>
</comment>
<dbReference type="OrthoDB" id="2537141at2759"/>